<feature type="transmembrane region" description="Helical" evidence="2">
    <location>
        <begin position="34"/>
        <end position="51"/>
    </location>
</feature>
<sequence>MGADIVLRVAAAVTTPSPTPSAEFDPDTVSPGPVGFIAIFFVAVMVLLLMVDMTRRIRRTRYREEIRGRLEAEKLEADLARDAAPERDRRMTGTAAADADGTDGTVDPDDPAVPPRA</sequence>
<dbReference type="EMBL" id="CP083439">
    <property type="protein sequence ID" value="UKF26616.1"/>
    <property type="molecule type" value="Genomic_DNA"/>
</dbReference>
<evidence type="ECO:0000256" key="1">
    <source>
        <dbReference type="SAM" id="MobiDB-lite"/>
    </source>
</evidence>
<feature type="compositionally biased region" description="Basic and acidic residues" evidence="1">
    <location>
        <begin position="78"/>
        <end position="91"/>
    </location>
</feature>
<evidence type="ECO:0000313" key="4">
    <source>
        <dbReference type="Proteomes" id="UP001649473"/>
    </source>
</evidence>
<proteinExistence type="predicted"/>
<protein>
    <submittedName>
        <fullName evidence="3">Uncharacterized protein</fullName>
    </submittedName>
</protein>
<name>A0ABY3TBB4_9MICO</name>
<dbReference type="Proteomes" id="UP001649473">
    <property type="component" value="Chromosome"/>
</dbReference>
<evidence type="ECO:0000313" key="3">
    <source>
        <dbReference type="EMBL" id="UKF26616.1"/>
    </source>
</evidence>
<keyword evidence="2" id="KW-0472">Membrane</keyword>
<keyword evidence="2" id="KW-1133">Transmembrane helix</keyword>
<evidence type="ECO:0000256" key="2">
    <source>
        <dbReference type="SAM" id="Phobius"/>
    </source>
</evidence>
<gene>
    <name evidence="3" type="ORF">KYT88_11660</name>
</gene>
<feature type="region of interest" description="Disordered" evidence="1">
    <location>
        <begin position="78"/>
        <end position="117"/>
    </location>
</feature>
<feature type="compositionally biased region" description="Low complexity" evidence="1">
    <location>
        <begin position="92"/>
        <end position="105"/>
    </location>
</feature>
<dbReference type="RefSeq" id="WP_043588623.1">
    <property type="nucleotide sequence ID" value="NZ_CP083439.1"/>
</dbReference>
<reference evidence="4" key="1">
    <citation type="submission" date="2024-08" db="EMBL/GenBank/DDBJ databases">
        <title>Description of the novel species Clavibacter lycopersicum isolated from tomato seeds.</title>
        <authorList>
            <person name="Arizala E.D."/>
            <person name="Dobhal S."/>
            <person name="Alvarez A."/>
            <person name="Arif M."/>
        </authorList>
    </citation>
    <scope>NUCLEOTIDE SEQUENCE [LARGE SCALE GENOMIC DNA]</scope>
    <source>
        <strain evidence="4">A6099</strain>
    </source>
</reference>
<organism evidence="3 4">
    <name type="scientific">Clavibacter seminis</name>
    <dbReference type="NCBI Taxonomy" id="2860285"/>
    <lineage>
        <taxon>Bacteria</taxon>
        <taxon>Bacillati</taxon>
        <taxon>Actinomycetota</taxon>
        <taxon>Actinomycetes</taxon>
        <taxon>Micrococcales</taxon>
        <taxon>Microbacteriaceae</taxon>
        <taxon>Clavibacter</taxon>
    </lineage>
</organism>
<keyword evidence="4" id="KW-1185">Reference proteome</keyword>
<keyword evidence="2" id="KW-0812">Transmembrane</keyword>
<accession>A0ABY3TBB4</accession>